<name>A0ABM7S0E2_9FLAO</name>
<dbReference type="SUPFAM" id="SSF53335">
    <property type="entry name" value="S-adenosyl-L-methionine-dependent methyltransferases"/>
    <property type="match status" value="1"/>
</dbReference>
<protein>
    <recommendedName>
        <fullName evidence="1">Methyltransferase FkbM domain-containing protein</fullName>
    </recommendedName>
</protein>
<accession>A0ABM7S0E2</accession>
<keyword evidence="3" id="KW-1185">Reference proteome</keyword>
<dbReference type="PANTHER" id="PTHR34203">
    <property type="entry name" value="METHYLTRANSFERASE, FKBM FAMILY PROTEIN"/>
    <property type="match status" value="1"/>
</dbReference>
<dbReference type="Gene3D" id="3.40.50.150">
    <property type="entry name" value="Vaccinia Virus protein VP39"/>
    <property type="match status" value="1"/>
</dbReference>
<dbReference type="Pfam" id="PF05050">
    <property type="entry name" value="Methyltransf_21"/>
    <property type="match status" value="1"/>
</dbReference>
<evidence type="ECO:0000313" key="2">
    <source>
        <dbReference type="EMBL" id="BCY27238.1"/>
    </source>
</evidence>
<dbReference type="NCBIfam" id="TIGR01444">
    <property type="entry name" value="fkbM_fam"/>
    <property type="match status" value="1"/>
</dbReference>
<evidence type="ECO:0000313" key="3">
    <source>
        <dbReference type="Proteomes" id="UP000825258"/>
    </source>
</evidence>
<feature type="domain" description="Methyltransferase FkbM" evidence="1">
    <location>
        <begin position="60"/>
        <end position="216"/>
    </location>
</feature>
<dbReference type="RefSeq" id="WP_221258875.1">
    <property type="nucleotide sequence ID" value="NZ_AP024749.1"/>
</dbReference>
<proteinExistence type="predicted"/>
<evidence type="ECO:0000259" key="1">
    <source>
        <dbReference type="Pfam" id="PF05050"/>
    </source>
</evidence>
<dbReference type="InterPro" id="IPR006342">
    <property type="entry name" value="FkbM_mtfrase"/>
</dbReference>
<dbReference type="PANTHER" id="PTHR34203:SF15">
    <property type="entry name" value="SLL1173 PROTEIN"/>
    <property type="match status" value="1"/>
</dbReference>
<dbReference type="InterPro" id="IPR052514">
    <property type="entry name" value="SAM-dependent_MTase"/>
</dbReference>
<sequence length="258" mass="29913">MKVNKRLKKAIKKILIIFGLWNLIKGLLNKDKGEPLNKNLLEEGTKFYAKFIQTNDLVFDVGANYGNRVEIFQKLQASIVAVEPQKKCVAYLSEKFPNIKIENIGLGSKNEIKTFYEADSSVLSTFSSDYIEKVKNTRHKSSVWSKSVEIEIKTLEMLIEKYGEPKFIKVDVEGFELEVFKGLKHKSGIISFEYNIPELQEEMIACMRQLKSVGYQWFNFSKGETLEMSENWLTLDEFLEKLERKELKMSNFGDIYAK</sequence>
<organism evidence="2 3">
    <name type="scientific">Flavobacterium okayamense</name>
    <dbReference type="NCBI Taxonomy" id="2830782"/>
    <lineage>
        <taxon>Bacteria</taxon>
        <taxon>Pseudomonadati</taxon>
        <taxon>Bacteroidota</taxon>
        <taxon>Flavobacteriia</taxon>
        <taxon>Flavobacteriales</taxon>
        <taxon>Flavobacteriaceae</taxon>
        <taxon>Flavobacterium</taxon>
    </lineage>
</organism>
<gene>
    <name evidence="2" type="ORF">KK2020170_01060</name>
</gene>
<reference evidence="2 3" key="1">
    <citation type="submission" date="2021-06" db="EMBL/GenBank/DDBJ databases">
        <title>Whole genome sequences of Flavobacterium sp. KK2020170 and assembly.</title>
        <authorList>
            <person name="Kitahara K."/>
            <person name="Miyoshi S."/>
            <person name="Uesaka K."/>
        </authorList>
    </citation>
    <scope>NUCLEOTIDE SEQUENCE [LARGE SCALE GENOMIC DNA]</scope>
    <source>
        <strain evidence="2 3">KK2020170</strain>
    </source>
</reference>
<dbReference type="Proteomes" id="UP000825258">
    <property type="component" value="Chromosome"/>
</dbReference>
<dbReference type="EMBL" id="AP024749">
    <property type="protein sequence ID" value="BCY27238.1"/>
    <property type="molecule type" value="Genomic_DNA"/>
</dbReference>
<dbReference type="InterPro" id="IPR029063">
    <property type="entry name" value="SAM-dependent_MTases_sf"/>
</dbReference>